<evidence type="ECO:0000256" key="2">
    <source>
        <dbReference type="SAM" id="Coils"/>
    </source>
</evidence>
<dbReference type="PANTHER" id="PTHR21694:SF18">
    <property type="entry name" value="COILED-COIL DOMAIN-CONTAINING PROTEIN 63"/>
    <property type="match status" value="1"/>
</dbReference>
<gene>
    <name evidence="4" type="primary">CCDC63</name>
    <name evidence="6" type="synonym">LOC112680550</name>
    <name evidence="4" type="ORF">g.15987</name>
</gene>
<dbReference type="AlphaFoldDB" id="A0A2S2Q4D7"/>
<dbReference type="EMBL" id="GGMS01003412">
    <property type="protein sequence ID" value="MBY72615.1"/>
    <property type="molecule type" value="Transcribed_RNA"/>
</dbReference>
<reference evidence="4" key="1">
    <citation type="submission" date="2018-04" db="EMBL/GenBank/DDBJ databases">
        <title>Transcriptome assembly of Sipha flava.</title>
        <authorList>
            <person name="Scully E.D."/>
            <person name="Geib S.M."/>
            <person name="Palmer N.A."/>
            <person name="Koch K."/>
            <person name="Bradshaw J."/>
            <person name="Heng-Moss T."/>
            <person name="Sarath G."/>
        </authorList>
    </citation>
    <scope>NUCLEOTIDE SEQUENCE</scope>
</reference>
<reference evidence="6" key="2">
    <citation type="submission" date="2025-04" db="UniProtKB">
        <authorList>
            <consortium name="RefSeq"/>
        </authorList>
    </citation>
    <scope>IDENTIFICATION</scope>
    <source>
        <tissue evidence="6">Whole body</tissue>
    </source>
</reference>
<accession>A0A2S2Q4D7</accession>
<evidence type="ECO:0000256" key="1">
    <source>
        <dbReference type="ARBA" id="ARBA00023054"/>
    </source>
</evidence>
<sequence length="458" mass="54286">MDNNLNEEVEDNGSDILAEELARLQRQYMLMESNKKAYTEEMGCHLTKQKKLLCSLEQEKMNLVEQINTKKNKYKENNDMRLKACLVEKWNEYMGANDDLMDQKKCLVDIEKEIQKIQNEFGLIFRQREVSAGKSKNKVEYNLQKHQELLENKLHVKTVKFNKVLTENARLRNEIDNLLVQRSQFNDAYKALSKRLDDSKQIMMDLIEQATMAYEQREDAQNRLINMSEEDKQQIALHKAEVKELQRQYDRDMKLQEFLSIKGQHRVLMDFERKEEEKKQSELGNRKEQAEKWADLMGWLYMYVGESNVDRIVDLFVRQEEENFALFTYINELNSEVDDLQKEVLALKNRVNEQRTVNESRASKQEDNMNGLKAHLQQLSDEASREANRITTVHEELTKLLRSVEKLFMYVHCDLSPMYKILGDDIRANVYNMNFYIDLIETKVSDIVKSLQMNMELI</sequence>
<dbReference type="Pfam" id="PF21773">
    <property type="entry name" value="ODAD1_CC"/>
    <property type="match status" value="1"/>
</dbReference>
<feature type="domain" description="ODAD1 central coiled coil region" evidence="3">
    <location>
        <begin position="144"/>
        <end position="423"/>
    </location>
</feature>
<evidence type="ECO:0000313" key="6">
    <source>
        <dbReference type="RefSeq" id="XP_025406458.1"/>
    </source>
</evidence>
<protein>
    <submittedName>
        <fullName evidence="4 6">Coiled-coil domain-containing protein</fullName>
    </submittedName>
</protein>
<dbReference type="RefSeq" id="XP_025406458.1">
    <property type="nucleotide sequence ID" value="XM_025550673.1"/>
</dbReference>
<evidence type="ECO:0000313" key="5">
    <source>
        <dbReference type="Proteomes" id="UP000694846"/>
    </source>
</evidence>
<dbReference type="Proteomes" id="UP000694846">
    <property type="component" value="Unplaced"/>
</dbReference>
<feature type="coiled-coil region" evidence="2">
    <location>
        <begin position="330"/>
        <end position="389"/>
    </location>
</feature>
<evidence type="ECO:0000313" key="4">
    <source>
        <dbReference type="EMBL" id="MBY72615.1"/>
    </source>
</evidence>
<proteinExistence type="predicted"/>
<keyword evidence="1 2" id="KW-0175">Coiled coil</keyword>
<dbReference type="PANTHER" id="PTHR21694">
    <property type="entry name" value="COILED-COIL DOMAIN-CONTAINING PROTEIN 63"/>
    <property type="match status" value="1"/>
</dbReference>
<dbReference type="InterPro" id="IPR049258">
    <property type="entry name" value="ODAD1_CC"/>
</dbReference>
<organism evidence="4">
    <name type="scientific">Sipha flava</name>
    <name type="common">yellow sugarcane aphid</name>
    <dbReference type="NCBI Taxonomy" id="143950"/>
    <lineage>
        <taxon>Eukaryota</taxon>
        <taxon>Metazoa</taxon>
        <taxon>Ecdysozoa</taxon>
        <taxon>Arthropoda</taxon>
        <taxon>Hexapoda</taxon>
        <taxon>Insecta</taxon>
        <taxon>Pterygota</taxon>
        <taxon>Neoptera</taxon>
        <taxon>Paraneoptera</taxon>
        <taxon>Hemiptera</taxon>
        <taxon>Sternorrhyncha</taxon>
        <taxon>Aphidomorpha</taxon>
        <taxon>Aphidoidea</taxon>
        <taxon>Aphididae</taxon>
        <taxon>Sipha</taxon>
    </lineage>
</organism>
<evidence type="ECO:0000259" key="3">
    <source>
        <dbReference type="Pfam" id="PF21773"/>
    </source>
</evidence>
<name>A0A2S2Q4D7_9HEMI</name>
<dbReference type="InterPro" id="IPR051876">
    <property type="entry name" value="ODA-DC/CCD"/>
</dbReference>
<keyword evidence="5" id="KW-1185">Reference proteome</keyword>
<feature type="coiled-coil region" evidence="2">
    <location>
        <begin position="14"/>
        <end position="41"/>
    </location>
</feature>
<dbReference type="OrthoDB" id="6766775at2759"/>
<feature type="coiled-coil region" evidence="2">
    <location>
        <begin position="161"/>
        <end position="248"/>
    </location>
</feature>